<gene>
    <name evidence="2" type="ORF">LXT12_19165</name>
</gene>
<dbReference type="Proteomes" id="UP001201463">
    <property type="component" value="Unassembled WGS sequence"/>
</dbReference>
<dbReference type="SUPFAM" id="SSF56436">
    <property type="entry name" value="C-type lectin-like"/>
    <property type="match status" value="1"/>
</dbReference>
<dbReference type="Pfam" id="PF03781">
    <property type="entry name" value="FGE-sulfatase"/>
    <property type="match status" value="1"/>
</dbReference>
<dbReference type="InterPro" id="IPR005532">
    <property type="entry name" value="SUMF_dom"/>
</dbReference>
<dbReference type="EMBL" id="JAJTWT010000008">
    <property type="protein sequence ID" value="MCE4539377.1"/>
    <property type="molecule type" value="Genomic_DNA"/>
</dbReference>
<dbReference type="InterPro" id="IPR051043">
    <property type="entry name" value="Sulfatase_Mod_Factor_Kinase"/>
</dbReference>
<feature type="domain" description="Sulfatase-modifying factor enzyme-like" evidence="1">
    <location>
        <begin position="190"/>
        <end position="326"/>
    </location>
</feature>
<dbReference type="NCBIfam" id="TIGR04373">
    <property type="entry name" value="egtB_X_signatur"/>
    <property type="match status" value="1"/>
</dbReference>
<dbReference type="InterPro" id="IPR016187">
    <property type="entry name" value="CTDL_fold"/>
</dbReference>
<sequence length="407" mass="45104">MHPASVAAEATGARQGGPSALAAALAASRADTLATFAACERALPGLAVPLLAELNPPLWELGHIGWFQEFWIARNPERALGDRASADAPRTAPLRPGADALYDSSRVPHDSRWQLPLPDAGATRGDLDRQLALTLQLLASAGDGDDALYAFRLALLHEDMHHEAALYMARGLGVPIADPRWQPRRLPEPPGCLEIDVGTWRLGSPAGAGFAFDNELPAHEVALRPFGIDAQALRWAEYLPFVEAGGYGQPQWWTAEGWRWRRARAECGPRHLRRDGKVWLAWRHGLWQPLELAEAAVNLSRHEAEAWCAWAGRRLPTEAEWEAAACSRPEAFRWADVWEWTASPFSPFDGFRPHPYRDYSAPWFDGRPVLRGASHCTQPRMRHPRYRNFFPAGRNDVPAGLRSCSAG</sequence>
<dbReference type="InterPro" id="IPR030809">
    <property type="entry name" value="EgtB_signatur"/>
</dbReference>
<dbReference type="Gene3D" id="3.90.1580.10">
    <property type="entry name" value="paralog of FGE (formylglycine-generating enzyme)"/>
    <property type="match status" value="1"/>
</dbReference>
<dbReference type="RefSeq" id="WP_233393893.1">
    <property type="nucleotide sequence ID" value="NZ_JAJTWT010000008.1"/>
</dbReference>
<name>A0ABS8XIJ2_9BURK</name>
<dbReference type="InterPro" id="IPR042095">
    <property type="entry name" value="SUMF_sf"/>
</dbReference>
<dbReference type="PANTHER" id="PTHR23150:SF19">
    <property type="entry name" value="FORMYLGLYCINE-GENERATING ENZYME"/>
    <property type="match status" value="1"/>
</dbReference>
<comment type="caution">
    <text evidence="2">The sequence shown here is derived from an EMBL/GenBank/DDBJ whole genome shotgun (WGS) entry which is preliminary data.</text>
</comment>
<reference evidence="2 3" key="1">
    <citation type="submission" date="2021-12" db="EMBL/GenBank/DDBJ databases">
        <title>Genome seq of p7.</title>
        <authorList>
            <person name="Seo T."/>
        </authorList>
    </citation>
    <scope>NUCLEOTIDE SEQUENCE [LARGE SCALE GENOMIC DNA]</scope>
    <source>
        <strain evidence="2 3">P7</strain>
    </source>
</reference>
<accession>A0ABS8XIJ2</accession>
<dbReference type="PANTHER" id="PTHR23150">
    <property type="entry name" value="SULFATASE MODIFYING FACTOR 1, 2"/>
    <property type="match status" value="1"/>
</dbReference>
<evidence type="ECO:0000313" key="3">
    <source>
        <dbReference type="Proteomes" id="UP001201463"/>
    </source>
</evidence>
<protein>
    <submittedName>
        <fullName evidence="2">SUMF1/EgtB/PvdO family nonheme iron enzyme</fullName>
    </submittedName>
</protein>
<organism evidence="2 3">
    <name type="scientific">Pelomonas caseinilytica</name>
    <dbReference type="NCBI Taxonomy" id="2906763"/>
    <lineage>
        <taxon>Bacteria</taxon>
        <taxon>Pseudomonadati</taxon>
        <taxon>Pseudomonadota</taxon>
        <taxon>Betaproteobacteria</taxon>
        <taxon>Burkholderiales</taxon>
        <taxon>Sphaerotilaceae</taxon>
        <taxon>Roseateles</taxon>
    </lineage>
</organism>
<keyword evidence="3" id="KW-1185">Reference proteome</keyword>
<dbReference type="NCBIfam" id="NF041186">
    <property type="entry name" value="SenA"/>
    <property type="match status" value="1"/>
</dbReference>
<evidence type="ECO:0000259" key="1">
    <source>
        <dbReference type="Pfam" id="PF03781"/>
    </source>
</evidence>
<evidence type="ECO:0000313" key="2">
    <source>
        <dbReference type="EMBL" id="MCE4539377.1"/>
    </source>
</evidence>
<proteinExistence type="predicted"/>